<dbReference type="AlphaFoldDB" id="A0A0J6WK60"/>
<organism evidence="1 2">
    <name type="scientific">Mycolicibacterium chlorophenolicum</name>
    <dbReference type="NCBI Taxonomy" id="37916"/>
    <lineage>
        <taxon>Bacteria</taxon>
        <taxon>Bacillati</taxon>
        <taxon>Actinomycetota</taxon>
        <taxon>Actinomycetes</taxon>
        <taxon>Mycobacteriales</taxon>
        <taxon>Mycobacteriaceae</taxon>
        <taxon>Mycolicibacterium</taxon>
    </lineage>
</organism>
<dbReference type="RefSeq" id="WP_082168692.1">
    <property type="nucleotide sequence ID" value="NZ_JYNL01000009.1"/>
</dbReference>
<dbReference type="EMBL" id="JYNL01000009">
    <property type="protein sequence ID" value="KMO82388.1"/>
    <property type="molecule type" value="Genomic_DNA"/>
</dbReference>
<protein>
    <submittedName>
        <fullName evidence="1">Uncharacterized protein</fullName>
    </submittedName>
</protein>
<evidence type="ECO:0000313" key="2">
    <source>
        <dbReference type="Proteomes" id="UP000036513"/>
    </source>
</evidence>
<proteinExistence type="predicted"/>
<keyword evidence="2" id="KW-1185">Reference proteome</keyword>
<dbReference type="Proteomes" id="UP000036513">
    <property type="component" value="Unassembled WGS sequence"/>
</dbReference>
<dbReference type="PATRIC" id="fig|37916.4.peg.880"/>
<sequence>MTQPQLDPGDRALFLAGTAEAAVCAVEGEVSVLRRLGPMDGVPTDSPFHIYEVKSEATGAIVQVFADELTPLSQGPQS</sequence>
<comment type="caution">
    <text evidence="1">The sequence shown here is derived from an EMBL/GenBank/DDBJ whole genome shotgun (WGS) entry which is preliminary data.</text>
</comment>
<reference evidence="1 2" key="1">
    <citation type="journal article" date="2015" name="Genome Biol. Evol.">
        <title>Characterization of Three Mycobacterium spp. with Potential Use in Bioremediation by Genome Sequencing and Comparative Genomics.</title>
        <authorList>
            <person name="Das S."/>
            <person name="Pettersson B.M."/>
            <person name="Behra P.R."/>
            <person name="Ramesh M."/>
            <person name="Dasgupta S."/>
            <person name="Bhattacharya A."/>
            <person name="Kirsebom L.A."/>
        </authorList>
    </citation>
    <scope>NUCLEOTIDE SEQUENCE [LARGE SCALE GENOMIC DNA]</scope>
    <source>
        <strain evidence="1 2">DSM 43826</strain>
    </source>
</reference>
<gene>
    <name evidence="1" type="ORF">MCHLDSM_01011</name>
</gene>
<evidence type="ECO:0000313" key="1">
    <source>
        <dbReference type="EMBL" id="KMO82388.1"/>
    </source>
</evidence>
<name>A0A0J6WK60_9MYCO</name>
<accession>A0A0J6WK60</accession>